<name>A0A512MAW8_9BACT</name>
<reference evidence="1 2" key="1">
    <citation type="submission" date="2019-07" db="EMBL/GenBank/DDBJ databases">
        <title>Whole genome shotgun sequence of Brevifollis gellanilyticus NBRC 108608.</title>
        <authorList>
            <person name="Hosoyama A."/>
            <person name="Uohara A."/>
            <person name="Ohji S."/>
            <person name="Ichikawa N."/>
        </authorList>
    </citation>
    <scope>NUCLEOTIDE SEQUENCE [LARGE SCALE GENOMIC DNA]</scope>
    <source>
        <strain evidence="1 2">NBRC 108608</strain>
    </source>
</reference>
<protein>
    <submittedName>
        <fullName evidence="1">Uncharacterized protein</fullName>
    </submittedName>
</protein>
<dbReference type="AlphaFoldDB" id="A0A512MAW8"/>
<dbReference type="EMBL" id="BKAG01000022">
    <property type="protein sequence ID" value="GEP43873.1"/>
    <property type="molecule type" value="Genomic_DNA"/>
</dbReference>
<evidence type="ECO:0000313" key="2">
    <source>
        <dbReference type="Proteomes" id="UP000321577"/>
    </source>
</evidence>
<proteinExistence type="predicted"/>
<evidence type="ECO:0000313" key="1">
    <source>
        <dbReference type="EMBL" id="GEP43873.1"/>
    </source>
</evidence>
<sequence length="76" mass="8287">MEYPEEIGASLRTSHWLTSWWSDIQSVRARHKADTAGVEECVATEAETTSRVLGQMQGTVLGRGNADQEALEGALP</sequence>
<dbReference type="Proteomes" id="UP000321577">
    <property type="component" value="Unassembled WGS sequence"/>
</dbReference>
<comment type="caution">
    <text evidence="1">The sequence shown here is derived from an EMBL/GenBank/DDBJ whole genome shotgun (WGS) entry which is preliminary data.</text>
</comment>
<keyword evidence="2" id="KW-1185">Reference proteome</keyword>
<accession>A0A512MAW8</accession>
<organism evidence="1 2">
    <name type="scientific">Brevifollis gellanilyticus</name>
    <dbReference type="NCBI Taxonomy" id="748831"/>
    <lineage>
        <taxon>Bacteria</taxon>
        <taxon>Pseudomonadati</taxon>
        <taxon>Verrucomicrobiota</taxon>
        <taxon>Verrucomicrobiia</taxon>
        <taxon>Verrucomicrobiales</taxon>
        <taxon>Verrucomicrobiaceae</taxon>
    </lineage>
</organism>
<gene>
    <name evidence="1" type="ORF">BGE01nite_31640</name>
</gene>
<dbReference type="RefSeq" id="WP_170266816.1">
    <property type="nucleotide sequence ID" value="NZ_BKAG01000022.1"/>
</dbReference>